<evidence type="ECO:0000259" key="12">
    <source>
        <dbReference type="PROSITE" id="PS52004"/>
    </source>
</evidence>
<dbReference type="Pfam" id="PF13602">
    <property type="entry name" value="ADH_zinc_N_2"/>
    <property type="match status" value="1"/>
</dbReference>
<feature type="region of interest" description="C-terminal hotdog fold" evidence="9">
    <location>
        <begin position="2824"/>
        <end position="2969"/>
    </location>
</feature>
<name>A0ABM7F0L7_9ACTN</name>
<dbReference type="InterPro" id="IPR050091">
    <property type="entry name" value="PKS_NRPS_Biosynth_Enz"/>
</dbReference>
<keyword evidence="7" id="KW-0511">Multifunctional enzyme</keyword>
<dbReference type="Pfam" id="PF14765">
    <property type="entry name" value="PS-DH"/>
    <property type="match status" value="3"/>
</dbReference>
<feature type="domain" description="Ketosynthase family 3 (KS3)" evidence="12">
    <location>
        <begin position="3529"/>
        <end position="3953"/>
    </location>
</feature>
<organism evidence="14 15">
    <name type="scientific">Streptomyces graminofaciens</name>
    <dbReference type="NCBI Taxonomy" id="68212"/>
    <lineage>
        <taxon>Bacteria</taxon>
        <taxon>Bacillati</taxon>
        <taxon>Actinomycetota</taxon>
        <taxon>Actinomycetes</taxon>
        <taxon>Kitasatosporales</taxon>
        <taxon>Streptomycetaceae</taxon>
        <taxon>Streptomyces</taxon>
    </lineage>
</organism>
<dbReference type="Pfam" id="PF02801">
    <property type="entry name" value="Ketoacyl-synt_C"/>
    <property type="match status" value="3"/>
</dbReference>
<feature type="region of interest" description="C-terminal hotdog fold" evidence="9">
    <location>
        <begin position="4563"/>
        <end position="4709"/>
    </location>
</feature>
<feature type="region of interest" description="C-terminal hotdog fold" evidence="9">
    <location>
        <begin position="1087"/>
        <end position="1228"/>
    </location>
</feature>
<dbReference type="SUPFAM" id="SSF51735">
    <property type="entry name" value="NAD(P)-binding Rossmann-fold domains"/>
    <property type="match status" value="7"/>
</dbReference>
<evidence type="ECO:0000313" key="14">
    <source>
        <dbReference type="EMBL" id="BBC29262.1"/>
    </source>
</evidence>
<dbReference type="InterPro" id="IPR036291">
    <property type="entry name" value="NAD(P)-bd_dom_sf"/>
</dbReference>
<dbReference type="PANTHER" id="PTHR43775:SF51">
    <property type="entry name" value="INACTIVE PHENOLPHTHIOCEROL SYNTHESIS POLYKETIDE SYNTHASE TYPE I PKS1-RELATED"/>
    <property type="match status" value="1"/>
</dbReference>
<feature type="domain" description="PKS/mFAS DH" evidence="13">
    <location>
        <begin position="4420"/>
        <end position="4709"/>
    </location>
</feature>
<dbReference type="Gene3D" id="3.40.50.11460">
    <property type="match status" value="1"/>
</dbReference>
<evidence type="ECO:0000256" key="5">
    <source>
        <dbReference type="ARBA" id="ARBA00022679"/>
    </source>
</evidence>
<evidence type="ECO:0000256" key="10">
    <source>
        <dbReference type="SAM" id="MobiDB-lite"/>
    </source>
</evidence>
<dbReference type="PROSITE" id="PS00606">
    <property type="entry name" value="KS3_1"/>
    <property type="match status" value="3"/>
</dbReference>
<dbReference type="PROSITE" id="PS52004">
    <property type="entry name" value="KS3_2"/>
    <property type="match status" value="3"/>
</dbReference>
<keyword evidence="6" id="KW-0045">Antibiotic biosynthesis</keyword>
<dbReference type="InterPro" id="IPR009081">
    <property type="entry name" value="PP-bd_ACP"/>
</dbReference>
<dbReference type="Pfam" id="PF00109">
    <property type="entry name" value="ketoacyl-synt"/>
    <property type="match status" value="3"/>
</dbReference>
<dbReference type="InterPro" id="IPR016039">
    <property type="entry name" value="Thiolase-like"/>
</dbReference>
<keyword evidence="8" id="KW-0012">Acyltransferase</keyword>
<dbReference type="Pfam" id="PF22953">
    <property type="entry name" value="SpnB_Rossmann"/>
    <property type="match status" value="3"/>
</dbReference>
<dbReference type="Gene3D" id="3.40.50.720">
    <property type="entry name" value="NAD(P)-binding Rossmann-like Domain"/>
    <property type="match status" value="3"/>
</dbReference>
<keyword evidence="4" id="KW-0597">Phosphoprotein</keyword>
<feature type="compositionally biased region" description="Low complexity" evidence="10">
    <location>
        <begin position="4541"/>
        <end position="4550"/>
    </location>
</feature>
<dbReference type="PANTHER" id="PTHR43775">
    <property type="entry name" value="FATTY ACID SYNTHASE"/>
    <property type="match status" value="1"/>
</dbReference>
<dbReference type="SMART" id="SM00822">
    <property type="entry name" value="PKS_KR"/>
    <property type="match status" value="3"/>
</dbReference>
<dbReference type="Gene3D" id="3.40.366.10">
    <property type="entry name" value="Malonyl-Coenzyme A Acyl Carrier Protein, domain 2"/>
    <property type="match status" value="3"/>
</dbReference>
<evidence type="ECO:0000259" key="11">
    <source>
        <dbReference type="PROSITE" id="PS50075"/>
    </source>
</evidence>
<dbReference type="InterPro" id="IPR055123">
    <property type="entry name" value="SpnB-like_Rossmann"/>
</dbReference>
<dbReference type="Pfam" id="PF08240">
    <property type="entry name" value="ADH_N"/>
    <property type="match status" value="1"/>
</dbReference>
<dbReference type="EMBL" id="AP018448">
    <property type="protein sequence ID" value="BBC29262.1"/>
    <property type="molecule type" value="Genomic_DNA"/>
</dbReference>
<dbReference type="InterPro" id="IPR013968">
    <property type="entry name" value="PKS_KR"/>
</dbReference>
<dbReference type="PROSITE" id="PS52019">
    <property type="entry name" value="PKS_MFAS_DH"/>
    <property type="match status" value="3"/>
</dbReference>
<dbReference type="Gene3D" id="3.90.180.10">
    <property type="entry name" value="Medium-chain alcohol dehydrogenases, catalytic domain"/>
    <property type="match status" value="1"/>
</dbReference>
<feature type="active site" description="Proton acceptor; for dehydratase activity" evidence="9">
    <location>
        <position position="2712"/>
    </location>
</feature>
<feature type="region of interest" description="Disordered" evidence="10">
    <location>
        <begin position="4522"/>
        <end position="4550"/>
    </location>
</feature>
<dbReference type="InterPro" id="IPR016036">
    <property type="entry name" value="Malonyl_transacylase_ACP-bd"/>
</dbReference>
<feature type="active site" description="Proton donor; for dehydratase activity" evidence="9">
    <location>
        <position position="4624"/>
    </location>
</feature>
<dbReference type="InterPro" id="IPR049551">
    <property type="entry name" value="PKS_DH_C"/>
</dbReference>
<reference evidence="14 15" key="2">
    <citation type="journal article" date="2023" name="ChemBioChem">
        <title>Acyltransferase Domain Exchange between Two Independent Type I Polyketide Synthases in the Same Producer Strain of Macrolide Antibiotics.</title>
        <authorList>
            <person name="Kudo F."/>
            <person name="Kishikawa K."/>
            <person name="Tsuboi K."/>
            <person name="Kido T."/>
            <person name="Usui T."/>
            <person name="Hashimoto J."/>
            <person name="Shin-Ya K."/>
            <person name="Miyanaga A."/>
            <person name="Eguchi T."/>
        </authorList>
    </citation>
    <scope>NUCLEOTIDE SEQUENCE [LARGE SCALE GENOMIC DNA]</scope>
    <source>
        <strain evidence="14 15">A-8890</strain>
    </source>
</reference>
<dbReference type="CDD" id="cd00833">
    <property type="entry name" value="PKS"/>
    <property type="match status" value="3"/>
</dbReference>
<evidence type="ECO:0000256" key="2">
    <source>
        <dbReference type="ARBA" id="ARBA00004792"/>
    </source>
</evidence>
<dbReference type="SMART" id="SM00829">
    <property type="entry name" value="PKS_ER"/>
    <property type="match status" value="1"/>
</dbReference>
<dbReference type="Pfam" id="PF00550">
    <property type="entry name" value="PP-binding"/>
    <property type="match status" value="3"/>
</dbReference>
<feature type="region of interest" description="N-terminal hotdog fold" evidence="9">
    <location>
        <begin position="949"/>
        <end position="1073"/>
    </location>
</feature>
<dbReference type="InterPro" id="IPR014031">
    <property type="entry name" value="Ketoacyl_synth_C"/>
</dbReference>
<evidence type="ECO:0000256" key="7">
    <source>
        <dbReference type="ARBA" id="ARBA00023268"/>
    </source>
</evidence>
<dbReference type="InterPro" id="IPR020841">
    <property type="entry name" value="PKS_Beta-ketoAc_synthase_dom"/>
</dbReference>
<reference evidence="14 15" key="1">
    <citation type="journal article" date="2010" name="ChemBioChem">
        <title>Cloning and characterization of the biosynthetic gene cluster of 16-membered macrolide antibiotic FD-891: involvement of a dual functional cytochrome P450 monooxygenase catalyzing epoxidation and hydroxylation.</title>
        <authorList>
            <person name="Kudo F."/>
            <person name="Motegi A."/>
            <person name="Mizoue K."/>
            <person name="Eguchi T."/>
        </authorList>
    </citation>
    <scope>NUCLEOTIDE SEQUENCE [LARGE SCALE GENOMIC DNA]</scope>
    <source>
        <strain evidence="14 15">A-8890</strain>
    </source>
</reference>
<feature type="domain" description="Carrier" evidence="11">
    <location>
        <begin position="3432"/>
        <end position="3507"/>
    </location>
</feature>
<comment type="pathway">
    <text evidence="2">Antibiotic biosynthesis.</text>
</comment>
<dbReference type="SUPFAM" id="SSF47336">
    <property type="entry name" value="ACP-like"/>
    <property type="match status" value="3"/>
</dbReference>
<dbReference type="InterPro" id="IPR018201">
    <property type="entry name" value="Ketoacyl_synth_AS"/>
</dbReference>
<dbReference type="InterPro" id="IPR036736">
    <property type="entry name" value="ACP-like_sf"/>
</dbReference>
<feature type="active site" description="Proton donor; for dehydratase activity" evidence="9">
    <location>
        <position position="2886"/>
    </location>
</feature>
<dbReference type="Pfam" id="PF00698">
    <property type="entry name" value="Acyl_transf_1"/>
    <property type="match status" value="3"/>
</dbReference>
<dbReference type="CDD" id="cd05195">
    <property type="entry name" value="enoyl_red"/>
    <property type="match status" value="1"/>
</dbReference>
<dbReference type="SUPFAM" id="SSF101173">
    <property type="entry name" value="Docking domain B of the erythromycin polyketide synthase (DEBS)"/>
    <property type="match status" value="1"/>
</dbReference>
<feature type="domain" description="Ketosynthase family 3 (KS3)" evidence="12">
    <location>
        <begin position="1789"/>
        <end position="2213"/>
    </location>
</feature>
<dbReference type="RefSeq" id="WP_434028176.1">
    <property type="nucleotide sequence ID" value="NZ_AP018448.1"/>
</dbReference>
<keyword evidence="5" id="KW-0808">Transferase</keyword>
<dbReference type="InterPro" id="IPR049552">
    <property type="entry name" value="PKS_DH_N"/>
</dbReference>
<dbReference type="Gene3D" id="1.10.1200.10">
    <property type="entry name" value="ACP-like"/>
    <property type="match status" value="3"/>
</dbReference>
<feature type="domain" description="Carrier" evidence="11">
    <location>
        <begin position="1692"/>
        <end position="1767"/>
    </location>
</feature>
<comment type="cofactor">
    <cofactor evidence="1">
        <name>pantetheine 4'-phosphate</name>
        <dbReference type="ChEBI" id="CHEBI:47942"/>
    </cofactor>
</comment>
<dbReference type="InterPro" id="IPR032821">
    <property type="entry name" value="PKS_assoc"/>
</dbReference>
<dbReference type="InterPro" id="IPR006162">
    <property type="entry name" value="Ppantetheine_attach_site"/>
</dbReference>
<dbReference type="InterPro" id="IPR011032">
    <property type="entry name" value="GroES-like_sf"/>
</dbReference>
<accession>A0ABM7F0L7</accession>
<dbReference type="SUPFAM" id="SSF52151">
    <property type="entry name" value="FabD/lysophospholipase-like"/>
    <property type="match status" value="3"/>
</dbReference>
<feature type="compositionally biased region" description="Low complexity" evidence="10">
    <location>
        <begin position="556"/>
        <end position="568"/>
    </location>
</feature>
<feature type="domain" description="Carrier" evidence="11">
    <location>
        <begin position="5501"/>
        <end position="5576"/>
    </location>
</feature>
<dbReference type="Proteomes" id="UP001321542">
    <property type="component" value="Chromosome"/>
</dbReference>
<feature type="domain" description="Ketosynthase family 3 (KS3)" evidence="12">
    <location>
        <begin position="33"/>
        <end position="456"/>
    </location>
</feature>
<keyword evidence="3" id="KW-0596">Phosphopantetheine</keyword>
<dbReference type="PROSITE" id="PS01162">
    <property type="entry name" value="QOR_ZETA_CRYSTAL"/>
    <property type="match status" value="1"/>
</dbReference>
<dbReference type="SMART" id="SM00827">
    <property type="entry name" value="PKS_AT"/>
    <property type="match status" value="3"/>
</dbReference>
<dbReference type="PROSITE" id="PS50075">
    <property type="entry name" value="CARRIER"/>
    <property type="match status" value="3"/>
</dbReference>
<dbReference type="InterPro" id="IPR049900">
    <property type="entry name" value="PKS_mFAS_DH"/>
</dbReference>
<dbReference type="Gene3D" id="3.30.70.3290">
    <property type="match status" value="3"/>
</dbReference>
<dbReference type="InterPro" id="IPR036299">
    <property type="entry name" value="Polyketide_synth_docking_sf"/>
</dbReference>
<feature type="region of interest" description="Disordered" evidence="10">
    <location>
        <begin position="549"/>
        <end position="568"/>
    </location>
</feature>
<dbReference type="Pfam" id="PF21089">
    <property type="entry name" value="PKS_DH_N"/>
    <property type="match status" value="3"/>
</dbReference>
<dbReference type="InterPro" id="IPR014043">
    <property type="entry name" value="Acyl_transferase_dom"/>
</dbReference>
<dbReference type="InterPro" id="IPR016035">
    <property type="entry name" value="Acyl_Trfase/lysoPLipase"/>
</dbReference>
<dbReference type="Gene3D" id="3.40.47.10">
    <property type="match status" value="3"/>
</dbReference>
<evidence type="ECO:0000259" key="13">
    <source>
        <dbReference type="PROSITE" id="PS52019"/>
    </source>
</evidence>
<dbReference type="InterPro" id="IPR015083">
    <property type="entry name" value="NorB/c/GfsB-D-like_docking"/>
</dbReference>
<feature type="domain" description="PKS/mFAS DH" evidence="13">
    <location>
        <begin position="2680"/>
        <end position="2969"/>
    </location>
</feature>
<evidence type="ECO:0000256" key="4">
    <source>
        <dbReference type="ARBA" id="ARBA00022553"/>
    </source>
</evidence>
<dbReference type="InterPro" id="IPR002364">
    <property type="entry name" value="Quin_OxRdtase/zeta-crystal_CS"/>
</dbReference>
<dbReference type="InterPro" id="IPR042104">
    <property type="entry name" value="PKS_dehydratase_sf"/>
</dbReference>
<dbReference type="Pfam" id="PF16197">
    <property type="entry name" value="KAsynt_C_assoc"/>
    <property type="match status" value="3"/>
</dbReference>
<evidence type="ECO:0000256" key="1">
    <source>
        <dbReference type="ARBA" id="ARBA00001957"/>
    </source>
</evidence>
<evidence type="ECO:0000256" key="9">
    <source>
        <dbReference type="PROSITE-ProRule" id="PRU01363"/>
    </source>
</evidence>
<dbReference type="InterPro" id="IPR013154">
    <property type="entry name" value="ADH-like_N"/>
</dbReference>
<evidence type="ECO:0000256" key="6">
    <source>
        <dbReference type="ARBA" id="ARBA00023194"/>
    </source>
</evidence>
<dbReference type="InterPro" id="IPR001227">
    <property type="entry name" value="Ac_transferase_dom_sf"/>
</dbReference>
<feature type="region of interest" description="N-terminal hotdog fold" evidence="9">
    <location>
        <begin position="2680"/>
        <end position="2810"/>
    </location>
</feature>
<feature type="domain" description="PKS/mFAS DH" evidence="13">
    <location>
        <begin position="949"/>
        <end position="1228"/>
    </location>
</feature>
<feature type="region of interest" description="N-terminal hotdog fold" evidence="9">
    <location>
        <begin position="4420"/>
        <end position="4549"/>
    </location>
</feature>
<sequence length="5661" mass="590649">MGNEDKLRDYLKRVTADLQETRRRLAEAESGTPEPIAIVGMACRFPGGITTPEDLWRHLTSGAGVLSDFPADRGWDADALYDPDPAAPGKSYVRTGGFLHDAAYFDAEFFGIAPRMAVAMDPQHRLVLETAWEALERAGVTAESRGSDTGVFLGASYQDYLSRVAEAPADLEGYLMTGSTASVASGRVSYALGLEGPAVTVDTACSSSLVALHLASQSLRQGECSMALAGGVVVMSTPNVFIEFSRQRGLAPDGLCKAFADGADGTAFSEGVGVLVVERLSDALRSGHRVLAVVRGSAVNQDGASNGLTAPNGPAQQRVIRQALAAARLRPADVDVVEAHGTGTRLGDPIEAEALIETYGQDRERPLLLGSVKSNLGHTQAVAGVAGVMKMVLSLEHGVVPPTLHVAEPTAEVDWSAGAVEVMREEHAWARGERPRRAGVSSFGISGTNAHVILEEAPAPAATPSSAGGPVVAGGVADPGVVPWVISAQSETALRGQAGRLAAHPVENAADTGYSLAASRSVFGHRAVVLGTDRETLLAGARDLAEGRDNPSVIRGTSGTGNSTAGTSGAVLEEPTAFVFAGQGTQRVGMGRELAETYPVFADALREVCAAFEGLLPGPLLPVIFDEPELLDRTEWTQPALFAVEVALARLLEHWGIRPDAVVGHSIGEIAAAHVAGLWSLTDACRVVAARGLLMSELPEGGAMLSVAAPEHEIAPLLPDRAEIAAVNGPTSVVVSGDATAVTETADLCARQGWKTKRLRVGHAFHSAHMDPILEPFRQVLESVKYHEPHTPLTSTATGERVSPADLRSPDHWTRQVRDRVRFQEAIRRLAADGVTRFVGIGPDTTAMAMTQDCLPDPTDAAAGATGDARKAPLAVSLMRPGHPEPTAALTALAELFVRGTTMNWAALFSASGARRVDLPTYSFQRERYWLEASHPRDVTRAGLLGAEHPLLGAVVTDPESGGVTLTGRLSLAEQPWLADHAIAGTTILPAAAFVELVVRAGDEVECGEVEELTLHAPLVLPSSGGAQVQVRVGASDESGRRLVGVYARAESAAADGWTRHASGTLAATASAPEDVEALTQWPPRDAVSLPSVSEVYDDFTGRGYAYGPVFQGLRAAWRRGDEVFAEVALPEGAASEAAEYGLHPALLDAALQSMTFLPDDAFRTATPALPFTLSGVTLRTAGASALRVRVRRTGEDTVTVQVYDPTGAPVASIDALVTRPVPVEQLAAGQGMRDCLFTVEWSPVSADGGVPEKQWTVLADPASGEDTETDVAFVRCPAGPDARTVTATALAWIQAWLDDPVRESARLVFVTRGAVATDSDDAPTCLEQAGVWGLVRSAAREHPGRFALVDLDTDLPADDETWTTLAARVASESELALRDGRALVPRLTRAVAVSEGRGLGDLAGRTVLITGGTGGLGSLVARHVVAAGAGHVLLAGRRGPDAPGVAELTLELAQLGARVSVVACDVGERDAVAELLASVPAEFPLTAVIHTAGVVDDGVVTSLTSGQLDAVFGAKADAAWHLHELTRDMDLSAFVLFSSLSGVMGAAGQANYAAANATLDALAAHRRAQGLPAVSLAWGLWERTSGMTGHLAQTDFARMTRAGVRPLSSEQGLALLDAAVGMAEALVVPARLDAAAARAADGEVPPVLRGLAGGGVRRPLSRATATAAGAAPGDQGLATRLTSLSEADQYELLLDLVRTHLAAVLGHTRSTTLDAGRAFKDLGVDSLTAVELRNRLNTATGLRLPATLVFDHPSAGSLAAFLRTELLGVRSTAAHDIADADADTGADSDPVVIVGMACRFPGGVSSPDEFWELLAAGGDAISGLPTDRGWDVEGLYDPDPDQLGKTYSVEGGFIDDATRFDADFFGISPREALAMDPQQRLLLETSWEALERAGIDPDSLRESRTGVFAGLSDSGYGARLWDDEAAVGGYRATGSAASVASGRVAYALGLQGPAMSVDTACSSSLVALHLATQSLRQGECSMALVGGVMVMSTPAVFVEFSRLRGLAADGRCKPFAASADGTGWAEGVGVLVVERLSDARRRGHRVLAVVRGSAVNQDGASNGLTAPNGPAQQRVIRQALAAAGLRPGDVDVVEAHGTGTRLGDPIEAEALIAAYGEGRERPLLLGSVKSNVGHAQAAAGVAGVIKMVLSLRQGVVPATLHVDEPTWEVDWSAGAVELVRERRSWPEVERPRRAGVSSFGISGTNAHVILEEAPLVEEPVGVGESVLGVVPWVVSARSEAALRGQARRLAGLSDGRPVDVGYSLAVSRSVFGERAVVLGADREELLAGVRALAEGREASHVVRGQGAGVRRAVFVFPGQGSQWVGMAAGLLEESETFRDQIVACDEVLAPLTGWSLLDVLRGVDGSPGLERVDVVQPVLWAVMVGLGRLWRSLGVEPAAVVGHSQGEIAAAVVAGVLSLEDGARVVAERSRLLNVLSGRGGMVSVPLPVDAVRLLLVPWSGAVGVAAVNGPRSVTVSGDVAALEELLARCEADGIDARRVAVDYASHSAHVEDIQAELLDALAPVVMRKAEVPFYSTVTAGLLETGGLDAGYWYRNLRQTVELEETVRGLAEDGFDAFIEVSPHPVLVPPVQDTLDEALEDTGVVLGTLRRDEGGLGRFTTSLAQAHVQGIGVDWAEFFTNTGAQQVDLPTYSFQHKRYWLDISTSRDISGVGLSGTDHPLLGAVVTDPESGGVTLTGRLSLAEQPWLADHAIAGTTILPAAAFVELVVRAGDEVVECGEVEELTLHAPLVLPSSGGAQVQVRVGASDESGRRLVGVYARAESADVDGQPAHGWTRHASGTLAATASAPEDVEALTQWPPRDAVSLPSVSEVYDDFTGRGYAYGPVFQGLRAAWRRGDEVFAEVALPEGAASEAAEYGLHPALLDAALQAATFLSEQSEETDREPESAKMPFALSGVTLRAAGASVLRVRLRRTGEDTLTVHASDPTGAPVASIDSLAMRPVSDETLAVADHAVRDRLFTVEWSALLPDQTAQPQSWTLANPTEAVPAATDVVFALCPAGPDARSVTATVLAWIQDWLDDPTRESARLALVTQGAVPTGADDAPTRMEQAGVWGLVRSAAREHPGRFALVDLDADLPSDDETWTTLAAHLGTEPEMALREGRLLTPRLARAAAVPEARGLGDLAGRTVLITGGTGGLGSLVARHVAATGAGHVLLAGRRGPDAPGAAELVVELEQLGAQAAAVACDLSDREAVADLLNRIPADLPLAAVIHTAGAVDGGVVTSLTSGQLDAVFGAKADAAWHLHELTRDMDLSAFVLFSSLSGVTGAAGQANYAAANTALDALAAHRRAQGLPAVSLAWGLWEQSSGMIRHLGEAGLSRTSRVGALPLSSEQGLALLDAAVGMGEALVVPARLDLASMRAADDIPLVLRGLAGGGVRRPLSRATAAGAGAAQGDQGLATRLTGLSEADQYELLLDLVRTHLAAVLGHTRSTTLDAGRAFKDLGVDSLTAVELRNRLNTATGLRLPATLVFDHPSLSALTAYLRTELAGSESTVETQYNGVAARPMNDDDPIAIVGMACRFPGGASSPEEFWELLLADGDAISGLPTDRGWDVAGLYDPDPDRAGTTYSAQGGFIEDIAGFDAGFFGISPREALAMDPQQRLLLETSWEALERAGIDPASLRESGTGVFAGVGDGGYGVRVWDEGAEVGGYRATGSAASVVSGRVAYALGLQGPAVSIDTACSSSLVALHLAVQALRGGDCSLALAGGVMVMSTSAGFVEFSRLRGLAADGRCKAFGAGADGFGLAEGVGVLVVERLSDARRRGHRVLAVVRGSAVNQDGASNGLTAPNGPAQQRVIRQALAGAGLQPGDVDVVEAHGTGTRLGDPIEAEALIAAYGEGRERPLLLGSVKSNVGHAQAAAGVAGVIKMVLSLRQGVVPATLHVDEPTWEVDWSAGAVELVRERRSWPEVERPRRAGVSSFGISGTNAHVILEEAPLVEEPVVVGDSVLGVVPWVVSARSEAALRGQAQRLVAHEEAAVVDVGYSLATSRSLLDHRAVVLGSDRESLLAGVRALAEGRETAGVVRGHSGGVRRAVFVFPGQGSQWVGMAAGLLEESETFRDQIVACDEVLAPLTGWSLVDVLRGVDGSPGLERVDVVQPVLWAVMVGLGRLWRSLGVEPAAVVGHSQGEIAAAVVAGVLSLEDGARVVAERSRLLNVLSGRGGMVSVPLPVDAVRLLLVPWSGAVGVAAVNGPRSVTVSGDVAALEELLARCEADGIDARRVAVDYASHSAHVEDIQAELLDALAPVVMRKAEVPFYSTVTAGLLETGGLDAGYWYRNLRQTVELEETVRGLAEDGFDAFIEVSPHPVLVPPVQDTLEEALDDRGVVLGTLRRDEGGLGRFTTSLAQAHVQGIGVDWAEFFTNTGALRVDLPTYSFQHDRYWLDLPTSRDVSGAGLSSPNHPLLGAVVTDPESGGVTLTGRLSLTDQPWLADHTIAGTTILPGTAFVELVVRAGDEVDCGEVEELALHTPLVLSSAGGTQVQVQVGGPDEDGRRTVAVHARPESAAADGGPAHGWTRHASGTLTPTPTAPDTTHPLTPWPPENAIPVPVTDMYEDFAARGYAYGPAFQGIQAAWRRGDEVFAEVALPEHTVPEAAEYGLHPALLDAALQATGFLPETGPDADPDTAFDTPKLPFAWTGVTLRALGATRLHVHLRRAAEGGVVIRTTDPDGTPVASADAVTMRPVPDSVLSSGFTPATAHDLFTVEWSTPPTVTSPSFPSWALAENLTATPTTTPMTTPTTTDVVFALCPSGPDTRSVTTQVLDWIQAWTTAADRDATRLVLVTRGAVAEGPGDPVPSLEQAGVWGLVRSAAVEHPGRFALVDLDPDATAPDDETWTTLAGHLTTEPELALRDNRVLAPRLTRSAAPQIPPGSELRLTSDGSGSVAGLRCAPQAQPVRPLRPGEVRVAVRAAGLNFRDVLVALGVAGLGEAGMGGEGAGVVLEIGEDVPDLAPGDRVMGILGQAFGSTTVADHRLLVRVPSGWSFAEAASVPVVFATAYYGLVDLAGVKPGERVLVHAAAGGVGMAAVQLARHLGAEVFGTASPQKWEALTTLGLSAGHIASSRTLEFEPEFMTTTDNEGVDLVLNSLAGEFTDASLRLLSPGGRFLEMGKTDIRTPEQITVLRPEVTYRAFDLMDAGYERIGEILREVMALFERGVLRLPPIRAWDIRHAAEAFRFMSQARHIGKNVLTIPVPPSPQGTTLITGGTGEIGGLVARRMAAAGAEHVLLTSRRGMEAPGAVELVAELEALGARVTVSACDMGDRQQAAVLLEGIPADRPLTAVIHAAGVVDDGVLGSLTPEHVDSVFRPKVDAAWHLHELTREMDLSAFVLFSSLAGVTGAAGQANYAAANTALDALAAHRHAQGLPAISLAWGFWEQASGMTGHLGGSDLARMARGGVLPLSSEQGLNLLDTALALPIPLAAPARLDLSAIRASDDVPPILRALALSGTGRPQASRTPAVAKPTGDDTLAARLTALPDADRHGLLLDIVRTHLSVVLGHTDPATLDVDRAFKELGIDSLTAIELRNRLNTATGLRLPPTLVFDQPTATALARHLQQLLLPKATPDTVHTDLDRLENLLAELATDGGGTGAMEQIARRLRQMAAGLSGEGEPAPAEDLETANAEEMLALIRNEFGMPGNAEGIG</sequence>
<feature type="active site" description="Proton donor; for dehydratase activity" evidence="9">
    <location>
        <position position="1149"/>
    </location>
</feature>
<dbReference type="SMART" id="SM00823">
    <property type="entry name" value="PKS_PP"/>
    <property type="match status" value="3"/>
</dbReference>
<dbReference type="PROSITE" id="PS00012">
    <property type="entry name" value="PHOSPHOPANTETHEINE"/>
    <property type="match status" value="3"/>
</dbReference>
<dbReference type="InterPro" id="IPR014030">
    <property type="entry name" value="Ketoacyl_synth_N"/>
</dbReference>
<dbReference type="SMART" id="SM01294">
    <property type="entry name" value="PKS_PP_betabranch"/>
    <property type="match status" value="3"/>
</dbReference>
<dbReference type="Gene3D" id="3.10.129.110">
    <property type="entry name" value="Polyketide synthase dehydratase"/>
    <property type="match status" value="3"/>
</dbReference>
<dbReference type="SUPFAM" id="SSF53901">
    <property type="entry name" value="Thiolase-like"/>
    <property type="match status" value="3"/>
</dbReference>
<dbReference type="Pfam" id="PF08659">
    <property type="entry name" value="KR"/>
    <property type="match status" value="3"/>
</dbReference>
<evidence type="ECO:0000313" key="15">
    <source>
        <dbReference type="Proteomes" id="UP001321542"/>
    </source>
</evidence>
<protein>
    <submittedName>
        <fullName evidence="14">Polyketide synthase</fullName>
    </submittedName>
</protein>
<dbReference type="SUPFAM" id="SSF50129">
    <property type="entry name" value="GroES-like"/>
    <property type="match status" value="1"/>
</dbReference>
<dbReference type="SMART" id="SM00825">
    <property type="entry name" value="PKS_KS"/>
    <property type="match status" value="3"/>
</dbReference>
<proteinExistence type="predicted"/>
<dbReference type="InterPro" id="IPR020807">
    <property type="entry name" value="PKS_DH"/>
</dbReference>
<dbReference type="SUPFAM" id="SSF55048">
    <property type="entry name" value="Probable ACP-binding domain of malonyl-CoA ACP transacylase"/>
    <property type="match status" value="3"/>
</dbReference>
<dbReference type="InterPro" id="IPR020806">
    <property type="entry name" value="PKS_PP-bd"/>
</dbReference>
<dbReference type="CDD" id="cd08956">
    <property type="entry name" value="KR_3_FAS_SDR_x"/>
    <property type="match status" value="3"/>
</dbReference>
<dbReference type="InterPro" id="IPR020843">
    <property type="entry name" value="ER"/>
</dbReference>
<evidence type="ECO:0000256" key="3">
    <source>
        <dbReference type="ARBA" id="ARBA00022450"/>
    </source>
</evidence>
<feature type="active site" description="Proton acceptor; for dehydratase activity" evidence="9">
    <location>
        <position position="981"/>
    </location>
</feature>
<feature type="active site" description="Proton acceptor; for dehydratase activity" evidence="9">
    <location>
        <position position="4452"/>
    </location>
</feature>
<dbReference type="SMART" id="SM00826">
    <property type="entry name" value="PKS_DH"/>
    <property type="match status" value="3"/>
</dbReference>
<evidence type="ECO:0000256" key="8">
    <source>
        <dbReference type="ARBA" id="ARBA00023315"/>
    </source>
</evidence>
<gene>
    <name evidence="14" type="ORF">SGFS_005530</name>
</gene>
<dbReference type="Pfam" id="PF08990">
    <property type="entry name" value="Docking"/>
    <property type="match status" value="1"/>
</dbReference>
<dbReference type="InterPro" id="IPR057326">
    <property type="entry name" value="KR_dom"/>
</dbReference>
<keyword evidence="15" id="KW-1185">Reference proteome</keyword>